<protein>
    <submittedName>
        <fullName evidence="5 6">Transglycosylase</fullName>
        <ecNumber evidence="6">2.4.2.-</ecNumber>
    </submittedName>
</protein>
<accession>A0A7Z7VX26</accession>
<evidence type="ECO:0000313" key="8">
    <source>
        <dbReference type="Proteomes" id="UP000572988"/>
    </source>
</evidence>
<organism evidence="6">
    <name type="scientific">Staphylococcus schleiferi</name>
    <dbReference type="NCBI Taxonomy" id="1295"/>
    <lineage>
        <taxon>Bacteria</taxon>
        <taxon>Bacillati</taxon>
        <taxon>Bacillota</taxon>
        <taxon>Bacilli</taxon>
        <taxon>Bacillales</taxon>
        <taxon>Staphylococcaceae</taxon>
        <taxon>Staphylococcus</taxon>
    </lineage>
</organism>
<dbReference type="EMBL" id="LR962863">
    <property type="protein sequence ID" value="CAD7359471.1"/>
    <property type="molecule type" value="Genomic_DNA"/>
</dbReference>
<dbReference type="Pfam" id="PF00912">
    <property type="entry name" value="Transgly"/>
    <property type="match status" value="1"/>
</dbReference>
<dbReference type="Proteomes" id="UP000264146">
    <property type="component" value="Chromosome"/>
</dbReference>
<dbReference type="EMBL" id="UHEF01000001">
    <property type="protein sequence ID" value="SUM88421.1"/>
    <property type="molecule type" value="Genomic_DNA"/>
</dbReference>
<dbReference type="RefSeq" id="WP_016425353.1">
    <property type="nucleotide sequence ID" value="NZ_CABKRV010000001.1"/>
</dbReference>
<evidence type="ECO:0000313" key="5">
    <source>
        <dbReference type="EMBL" id="NHA34933.1"/>
    </source>
</evidence>
<dbReference type="Gene3D" id="1.10.3810.10">
    <property type="entry name" value="Biosynthetic peptidoglycan transglycosylase-like"/>
    <property type="match status" value="1"/>
</dbReference>
<feature type="transmembrane region" description="Helical" evidence="2">
    <location>
        <begin position="29"/>
        <end position="52"/>
    </location>
</feature>
<keyword evidence="8" id="KW-1185">Reference proteome</keyword>
<keyword evidence="2" id="KW-0812">Transmembrane</keyword>
<dbReference type="InterPro" id="IPR001264">
    <property type="entry name" value="Glyco_trans_51"/>
</dbReference>
<dbReference type="EC" id="2.4.2.-" evidence="6"/>
<dbReference type="Proteomes" id="UP000572988">
    <property type="component" value="Unassembled WGS sequence"/>
</dbReference>
<dbReference type="InterPro" id="IPR050396">
    <property type="entry name" value="Glycosyltr_51/Transpeptidase"/>
</dbReference>
<reference evidence="4 7" key="3">
    <citation type="submission" date="2020-11" db="EMBL/GenBank/DDBJ databases">
        <authorList>
            <consortium name="Pathogen Informatics"/>
        </authorList>
    </citation>
    <scope>NUCLEOTIDE SEQUENCE [LARGE SCALE GENOMIC DNA]</scope>
    <source>
        <strain evidence="4 7">NCTC12218</strain>
    </source>
</reference>
<dbReference type="SUPFAM" id="SSF53955">
    <property type="entry name" value="Lysozyme-like"/>
    <property type="match status" value="1"/>
</dbReference>
<dbReference type="PANTHER" id="PTHR32282:SF33">
    <property type="entry name" value="PEPTIDOGLYCAN GLYCOSYLTRANSFERASE"/>
    <property type="match status" value="1"/>
</dbReference>
<evidence type="ECO:0000313" key="7">
    <source>
        <dbReference type="Proteomes" id="UP000264146"/>
    </source>
</evidence>
<reference evidence="6" key="2">
    <citation type="submission" date="2018-06" db="EMBL/GenBank/DDBJ databases">
        <authorList>
            <consortium name="Pathogen Informatics"/>
            <person name="Doyle S."/>
        </authorList>
    </citation>
    <scope>NUCLEOTIDE SEQUENCE [LARGE SCALE GENOMIC DNA]</scope>
    <source>
        <strain evidence="6">NCTC12218</strain>
    </source>
</reference>
<dbReference type="EMBL" id="POVK01000043">
    <property type="protein sequence ID" value="NHA34933.1"/>
    <property type="molecule type" value="Genomic_DNA"/>
</dbReference>
<evidence type="ECO:0000256" key="2">
    <source>
        <dbReference type="SAM" id="Phobius"/>
    </source>
</evidence>
<reference evidence="5 8" key="1">
    <citation type="submission" date="2018-01" db="EMBL/GenBank/DDBJ databases">
        <title>Complete genome sequence of Staphylococcus Scheliferi isolated from human.</title>
        <authorList>
            <person name="Abouelkhair M.A."/>
            <person name="Bemis D.A."/>
            <person name="Kania S.A."/>
        </authorList>
    </citation>
    <scope>NUCLEOTIDE SEQUENCE [LARGE SCALE GENOMIC DNA]</scope>
    <source>
        <strain evidence="5 8">ATCC 43808</strain>
    </source>
</reference>
<dbReference type="InterPro" id="IPR036950">
    <property type="entry name" value="PBP_transglycosylase"/>
</dbReference>
<evidence type="ECO:0000313" key="4">
    <source>
        <dbReference type="EMBL" id="CAD7359471.1"/>
    </source>
</evidence>
<dbReference type="GO" id="GO:0008955">
    <property type="term" value="F:peptidoglycan glycosyltransferase activity"/>
    <property type="evidence" value="ECO:0007669"/>
    <property type="project" value="TreeGrafter"/>
</dbReference>
<keyword evidence="6" id="KW-0328">Glycosyltransferase</keyword>
<keyword evidence="1 6" id="KW-0808">Transferase</keyword>
<dbReference type="AlphaFoldDB" id="A0A7Z7VX26"/>
<feature type="domain" description="Glycosyl transferase family 51" evidence="3">
    <location>
        <begin position="87"/>
        <end position="273"/>
    </location>
</feature>
<dbReference type="InterPro" id="IPR023346">
    <property type="entry name" value="Lysozyme-like_dom_sf"/>
</dbReference>
<gene>
    <name evidence="6" type="primary">mrcA</name>
    <name evidence="5" type="ORF">C1O36_10705</name>
    <name evidence="6" type="ORF">NCTC12218_01119</name>
</gene>
<keyword evidence="2" id="KW-1133">Transmembrane helix</keyword>
<keyword evidence="2" id="KW-0472">Membrane</keyword>
<dbReference type="PANTHER" id="PTHR32282">
    <property type="entry name" value="BINDING PROTEIN TRANSPEPTIDASE, PUTATIVE-RELATED"/>
    <property type="match status" value="1"/>
</dbReference>
<name>A0A7Z7VX26_STASC</name>
<evidence type="ECO:0000256" key="1">
    <source>
        <dbReference type="ARBA" id="ARBA00022679"/>
    </source>
</evidence>
<evidence type="ECO:0000259" key="3">
    <source>
        <dbReference type="Pfam" id="PF00912"/>
    </source>
</evidence>
<proteinExistence type="predicted"/>
<sequence>MKLTTNYPNQATSFLERYDYYFKRIKQTIFSFIIFILLGLIFLSGLTLGYFASIVSDAKSIDNHELMRQITRLPELNLAHPEKENLIAVYNQQEPPLIAGPAEVSPYVTKALVASEDADFYTHNGILPKAILRAMYQDIFDTKFATGGSTITQQLVKNQVLTNERTYDRKAKEIMYASRIEHIMTKQEIIYTYLNLVPFGLDTHGQNITGITSASYGIFGKPPHDLNIAESAYITGLLQSPYVYTPFTKDGQLKDKQAVNLSINRQHYVLKRMRVEKMISSQQYQRALSYDIYNHLYRTQ</sequence>
<evidence type="ECO:0000313" key="6">
    <source>
        <dbReference type="EMBL" id="SUM88421.1"/>
    </source>
</evidence>